<evidence type="ECO:0000256" key="4">
    <source>
        <dbReference type="ARBA" id="ARBA00022801"/>
    </source>
</evidence>
<keyword evidence="9" id="KW-1133">Transmembrane helix</keyword>
<dbReference type="PROSITE" id="PS51767">
    <property type="entry name" value="PEPTIDASE_A1"/>
    <property type="match status" value="1"/>
</dbReference>
<feature type="transmembrane region" description="Helical" evidence="9">
    <location>
        <begin position="21"/>
        <end position="42"/>
    </location>
</feature>
<dbReference type="InterPro" id="IPR032861">
    <property type="entry name" value="TAXi_N"/>
</dbReference>
<keyword evidence="9" id="KW-0472">Membrane</keyword>
<dbReference type="Gene3D" id="2.40.70.10">
    <property type="entry name" value="Acid Proteases"/>
    <property type="match status" value="2"/>
</dbReference>
<evidence type="ECO:0000259" key="10">
    <source>
        <dbReference type="PROSITE" id="PS51767"/>
    </source>
</evidence>
<dbReference type="InterPro" id="IPR001461">
    <property type="entry name" value="Aspartic_peptidase_A1"/>
</dbReference>
<evidence type="ECO:0000256" key="6">
    <source>
        <dbReference type="PIRSR" id="PIRSR601461-1"/>
    </source>
</evidence>
<evidence type="ECO:0000256" key="9">
    <source>
        <dbReference type="SAM" id="Phobius"/>
    </source>
</evidence>
<keyword evidence="9" id="KW-0812">Transmembrane</keyword>
<dbReference type="GO" id="GO:0004190">
    <property type="term" value="F:aspartic-type endopeptidase activity"/>
    <property type="evidence" value="ECO:0007669"/>
    <property type="project" value="UniProtKB-KW"/>
</dbReference>
<name>A0A8T2R6Q9_CERRI</name>
<protein>
    <recommendedName>
        <fullName evidence="10">Peptidase A1 domain-containing protein</fullName>
    </recommendedName>
</protein>
<sequence length="558" mass="59953">MGTRRRCLYRTCPLHIPTRCILSVLFIFITLVVTTGGAPSYAASGKLMGETDVLTIYPKSNGGSLADGSRDSSGRQLMQAGSNDKETLHLRYIHRNSMESPARKEFPNRAEEIEELIAMDQMRVEGFSAGMIKWERADFDGASQTPSSSSPPPSADINDGAEVPSPAPGPLSYPYEDFLGRLFSGASFPGNVGQYFVKFAIGSPPQTFFFIADTGSDLVWVPCSLCSVCSMETAVNGSSVFHAASSSTFSPIKCSAEECGLVPPPTFGSSLCILREPTSCTYGYSYSDSSQTTGVFAYDTITMSSAVGESVHIDNVAFGCGTNNSGPSITGIGGVIGLGQGPISFTSQVGFMFGSKFSYCFTSFFNRNASSALVFGDEFPGLELLSPKQYTPFLVNPQSETFYYVDIEGFEVEGERLPIRSQLWRIKADGTGGAVIDSGTTLTFFVEAAYKVIIDAIAARMSSFPRAASTAGLPICYNVSGVASPRLPQITIAFKGGSLFQPPAENYFLSPKEDVFCPAFLASTTLNVLGNLLQQNYLVEYDRLRSRLGFAQARCSLS</sequence>
<evidence type="ECO:0000313" key="11">
    <source>
        <dbReference type="EMBL" id="KAH7291627.1"/>
    </source>
</evidence>
<accession>A0A8T2R6Q9</accession>
<comment type="caution">
    <text evidence="11">The sequence shown here is derived from an EMBL/GenBank/DDBJ whole genome shotgun (WGS) entry which is preliminary data.</text>
</comment>
<feature type="active site" evidence="6">
    <location>
        <position position="213"/>
    </location>
</feature>
<dbReference type="GO" id="GO:0006508">
    <property type="term" value="P:proteolysis"/>
    <property type="evidence" value="ECO:0007669"/>
    <property type="project" value="UniProtKB-KW"/>
</dbReference>
<evidence type="ECO:0000256" key="5">
    <source>
        <dbReference type="ARBA" id="ARBA00023180"/>
    </source>
</evidence>
<keyword evidence="5" id="KW-0325">Glycoprotein</keyword>
<proteinExistence type="inferred from homology"/>
<dbReference type="InterPro" id="IPR001969">
    <property type="entry name" value="Aspartic_peptidase_AS"/>
</dbReference>
<organism evidence="11 12">
    <name type="scientific">Ceratopteris richardii</name>
    <name type="common">Triangle waterfern</name>
    <dbReference type="NCBI Taxonomy" id="49495"/>
    <lineage>
        <taxon>Eukaryota</taxon>
        <taxon>Viridiplantae</taxon>
        <taxon>Streptophyta</taxon>
        <taxon>Embryophyta</taxon>
        <taxon>Tracheophyta</taxon>
        <taxon>Polypodiopsida</taxon>
        <taxon>Polypodiidae</taxon>
        <taxon>Polypodiales</taxon>
        <taxon>Pteridineae</taxon>
        <taxon>Pteridaceae</taxon>
        <taxon>Parkerioideae</taxon>
        <taxon>Ceratopteris</taxon>
    </lineage>
</organism>
<dbReference type="InterPro" id="IPR051708">
    <property type="entry name" value="Plant_Aspart_Prot_A1"/>
</dbReference>
<dbReference type="Pfam" id="PF14541">
    <property type="entry name" value="TAXi_C"/>
    <property type="match status" value="1"/>
</dbReference>
<evidence type="ECO:0000256" key="7">
    <source>
        <dbReference type="RuleBase" id="RU000454"/>
    </source>
</evidence>
<evidence type="ECO:0000256" key="3">
    <source>
        <dbReference type="ARBA" id="ARBA00022750"/>
    </source>
</evidence>
<dbReference type="InterPro" id="IPR021109">
    <property type="entry name" value="Peptidase_aspartic_dom_sf"/>
</dbReference>
<dbReference type="OrthoDB" id="2747330at2759"/>
<evidence type="ECO:0000256" key="1">
    <source>
        <dbReference type="ARBA" id="ARBA00007447"/>
    </source>
</evidence>
<dbReference type="InterPro" id="IPR033121">
    <property type="entry name" value="PEPTIDASE_A1"/>
</dbReference>
<dbReference type="InterPro" id="IPR034161">
    <property type="entry name" value="Pepsin-like_plant"/>
</dbReference>
<reference evidence="11" key="1">
    <citation type="submission" date="2021-08" db="EMBL/GenBank/DDBJ databases">
        <title>WGS assembly of Ceratopteris richardii.</title>
        <authorList>
            <person name="Marchant D.B."/>
            <person name="Chen G."/>
            <person name="Jenkins J."/>
            <person name="Shu S."/>
            <person name="Leebens-Mack J."/>
            <person name="Grimwood J."/>
            <person name="Schmutz J."/>
            <person name="Soltis P."/>
            <person name="Soltis D."/>
            <person name="Chen Z.-H."/>
        </authorList>
    </citation>
    <scope>NUCLEOTIDE SEQUENCE</scope>
    <source>
        <strain evidence="11">Whitten #5841</strain>
        <tissue evidence="11">Leaf</tissue>
    </source>
</reference>
<dbReference type="PANTHER" id="PTHR47967">
    <property type="entry name" value="OS07G0603500 PROTEIN-RELATED"/>
    <property type="match status" value="1"/>
</dbReference>
<keyword evidence="4 7" id="KW-0378">Hydrolase</keyword>
<dbReference type="SUPFAM" id="SSF50630">
    <property type="entry name" value="Acid proteases"/>
    <property type="match status" value="1"/>
</dbReference>
<dbReference type="FunFam" id="2.40.70.10:FF:000033">
    <property type="entry name" value="Aspartyl protease family protein"/>
    <property type="match status" value="1"/>
</dbReference>
<feature type="domain" description="Peptidase A1" evidence="10">
    <location>
        <begin position="195"/>
        <end position="551"/>
    </location>
</feature>
<dbReference type="Proteomes" id="UP000825935">
    <property type="component" value="Chromosome 29"/>
</dbReference>
<dbReference type="Pfam" id="PF14543">
    <property type="entry name" value="TAXi_N"/>
    <property type="match status" value="1"/>
</dbReference>
<dbReference type="PRINTS" id="PR00792">
    <property type="entry name" value="PEPSIN"/>
</dbReference>
<keyword evidence="2 7" id="KW-0645">Protease</keyword>
<feature type="active site" evidence="6">
    <location>
        <position position="437"/>
    </location>
</feature>
<dbReference type="OMA" id="ALKCNHT"/>
<dbReference type="CDD" id="cd05476">
    <property type="entry name" value="pepsin_A_like_plant"/>
    <property type="match status" value="1"/>
</dbReference>
<comment type="similarity">
    <text evidence="1 7">Belongs to the peptidase A1 family.</text>
</comment>
<gene>
    <name evidence="11" type="ORF">KP509_29G025000</name>
</gene>
<dbReference type="AlphaFoldDB" id="A0A8T2R6Q9"/>
<dbReference type="EMBL" id="CM035434">
    <property type="protein sequence ID" value="KAH7291627.1"/>
    <property type="molecule type" value="Genomic_DNA"/>
</dbReference>
<evidence type="ECO:0000256" key="2">
    <source>
        <dbReference type="ARBA" id="ARBA00022670"/>
    </source>
</evidence>
<keyword evidence="3 7" id="KW-0064">Aspartyl protease</keyword>
<evidence type="ECO:0000313" key="12">
    <source>
        <dbReference type="Proteomes" id="UP000825935"/>
    </source>
</evidence>
<feature type="region of interest" description="Disordered" evidence="8">
    <location>
        <begin position="140"/>
        <end position="166"/>
    </location>
</feature>
<keyword evidence="12" id="KW-1185">Reference proteome</keyword>
<evidence type="ECO:0000256" key="8">
    <source>
        <dbReference type="SAM" id="MobiDB-lite"/>
    </source>
</evidence>
<dbReference type="PANTHER" id="PTHR47967:SF46">
    <property type="entry name" value="ASPARTIC PROTEINASE NEPENTHESIN-1"/>
    <property type="match status" value="1"/>
</dbReference>
<dbReference type="InterPro" id="IPR032799">
    <property type="entry name" value="TAXi_C"/>
</dbReference>
<dbReference type="PROSITE" id="PS00141">
    <property type="entry name" value="ASP_PROTEASE"/>
    <property type="match status" value="1"/>
</dbReference>